<dbReference type="AlphaFoldDB" id="A0A7U2I5C1"/>
<dbReference type="EMBL" id="CP069035">
    <property type="protein sequence ID" value="QRD02420.1"/>
    <property type="molecule type" value="Genomic_DNA"/>
</dbReference>
<reference evidence="2" key="1">
    <citation type="journal article" date="2021" name="BMC Genomics">
        <title>Chromosome-level genome assembly and manually-curated proteome of model necrotroph Parastagonospora nodorum Sn15 reveals a genome-wide trove of candidate effector homologs, and redundancy of virulence-related functions within an accessory chromosome.</title>
        <authorList>
            <person name="Bertazzoni S."/>
            <person name="Jones D.A.B."/>
            <person name="Phan H.T."/>
            <person name="Tan K.-C."/>
            <person name="Hane J.K."/>
        </authorList>
    </citation>
    <scope>NUCLEOTIDE SEQUENCE [LARGE SCALE GENOMIC DNA]</scope>
    <source>
        <strain evidence="2">SN15 / ATCC MYA-4574 / FGSC 10173)</strain>
    </source>
</reference>
<name>A0A7U2I5C1_PHANO</name>
<sequence>MSFCRVFSLASEVQLAPFLDHHSNWQLAALSSNESRPNDVGCPTTIVFQLPS</sequence>
<evidence type="ECO:0000313" key="1">
    <source>
        <dbReference type="EMBL" id="QRD02420.1"/>
    </source>
</evidence>
<protein>
    <submittedName>
        <fullName evidence="1">Uncharacterized protein</fullName>
    </submittedName>
</protein>
<evidence type="ECO:0000313" key="2">
    <source>
        <dbReference type="Proteomes" id="UP000663193"/>
    </source>
</evidence>
<accession>A0A7U2I5C1</accession>
<organism evidence="1 2">
    <name type="scientific">Phaeosphaeria nodorum (strain SN15 / ATCC MYA-4574 / FGSC 10173)</name>
    <name type="common">Glume blotch fungus</name>
    <name type="synonym">Parastagonospora nodorum</name>
    <dbReference type="NCBI Taxonomy" id="321614"/>
    <lineage>
        <taxon>Eukaryota</taxon>
        <taxon>Fungi</taxon>
        <taxon>Dikarya</taxon>
        <taxon>Ascomycota</taxon>
        <taxon>Pezizomycotina</taxon>
        <taxon>Dothideomycetes</taxon>
        <taxon>Pleosporomycetidae</taxon>
        <taxon>Pleosporales</taxon>
        <taxon>Pleosporineae</taxon>
        <taxon>Phaeosphaeriaceae</taxon>
        <taxon>Parastagonospora</taxon>
    </lineage>
</organism>
<proteinExistence type="predicted"/>
<keyword evidence="2" id="KW-1185">Reference proteome</keyword>
<dbReference type="Proteomes" id="UP000663193">
    <property type="component" value="Chromosome 13"/>
</dbReference>
<gene>
    <name evidence="1" type="ORF">JI435_417960</name>
</gene>
<dbReference type="VEuPathDB" id="FungiDB:JI435_417960"/>